<evidence type="ECO:0000256" key="2">
    <source>
        <dbReference type="ARBA" id="ARBA00022475"/>
    </source>
</evidence>
<keyword evidence="2" id="KW-1003">Cell membrane</keyword>
<evidence type="ECO:0000256" key="6">
    <source>
        <dbReference type="SAM" id="Phobius"/>
    </source>
</evidence>
<organism evidence="7 8">
    <name type="scientific">Helicobacter fennelliae</name>
    <dbReference type="NCBI Taxonomy" id="215"/>
    <lineage>
        <taxon>Bacteria</taxon>
        <taxon>Pseudomonadati</taxon>
        <taxon>Campylobacterota</taxon>
        <taxon>Epsilonproteobacteria</taxon>
        <taxon>Campylobacterales</taxon>
        <taxon>Helicobacteraceae</taxon>
        <taxon>Helicobacter</taxon>
    </lineage>
</organism>
<feature type="transmembrane region" description="Helical" evidence="6">
    <location>
        <begin position="98"/>
        <end position="120"/>
    </location>
</feature>
<sequence>MALFFFVGRYYLRYFFVILIALEFFFVSIDSLQYLDDFVDSANLIILFLAYDFMYALNFMLPISLLLAMVVCYLFLVKSNQYTALLSIGFSKKSILRPILWISLFFTFVYIGLNATPFAYAQENVEKLFKKDTATLSKDLFVKFNDHYVYFGVINPIVGKAQDVRIFQVQHSQNNGVIEKKLLNFTQSKLAYFSHNAWVLQNVISQDLPKEWNLGKAGLKLKSKEQEAILEGFRPKVLDSIYQSKPLISIVDAIESLQILRSQKADTDKIRALLYVLIVVPLFVPFVAMILAYYMPSLARYGNLYIMGFACIVFALIVWGIFFASAQFSVTGIVYPEIGIIVPLALLVIVALYHYIRLNHRA</sequence>
<evidence type="ECO:0000256" key="5">
    <source>
        <dbReference type="ARBA" id="ARBA00023136"/>
    </source>
</evidence>
<dbReference type="Pfam" id="PF03739">
    <property type="entry name" value="LptF_LptG"/>
    <property type="match status" value="1"/>
</dbReference>
<keyword evidence="3 6" id="KW-0812">Transmembrane</keyword>
<proteinExistence type="predicted"/>
<evidence type="ECO:0000256" key="1">
    <source>
        <dbReference type="ARBA" id="ARBA00004651"/>
    </source>
</evidence>
<keyword evidence="4 6" id="KW-1133">Transmembrane helix</keyword>
<dbReference type="GO" id="GO:0043190">
    <property type="term" value="C:ATP-binding cassette (ABC) transporter complex"/>
    <property type="evidence" value="ECO:0007669"/>
    <property type="project" value="TreeGrafter"/>
</dbReference>
<feature type="transmembrane region" description="Helical" evidence="6">
    <location>
        <begin position="272"/>
        <end position="292"/>
    </location>
</feature>
<protein>
    <submittedName>
        <fullName evidence="7">Permease</fullName>
    </submittedName>
</protein>
<comment type="subcellular location">
    <subcellularLocation>
        <location evidence="1">Cell membrane</location>
        <topology evidence="1">Multi-pass membrane protein</topology>
    </subcellularLocation>
</comment>
<dbReference type="AlphaFoldDB" id="A0A2X3B161"/>
<dbReference type="EMBL" id="UAWL01000006">
    <property type="protein sequence ID" value="SQB98938.1"/>
    <property type="molecule type" value="Genomic_DNA"/>
</dbReference>
<dbReference type="Proteomes" id="UP000250166">
    <property type="component" value="Unassembled WGS sequence"/>
</dbReference>
<name>A0A2X3B161_9HELI</name>
<accession>A0A2X3B161</accession>
<evidence type="ECO:0000313" key="7">
    <source>
        <dbReference type="EMBL" id="SQB98938.1"/>
    </source>
</evidence>
<feature type="transmembrane region" description="Helical" evidence="6">
    <location>
        <begin position="338"/>
        <end position="356"/>
    </location>
</feature>
<gene>
    <name evidence="7" type="primary">yjgP</name>
    <name evidence="7" type="ORF">NCTC13102_01409</name>
</gene>
<dbReference type="RefSeq" id="WP_023948324.1">
    <property type="nucleotide sequence ID" value="NZ_JAERIV010000029.1"/>
</dbReference>
<evidence type="ECO:0000256" key="4">
    <source>
        <dbReference type="ARBA" id="ARBA00022989"/>
    </source>
</evidence>
<feature type="transmembrane region" description="Helical" evidence="6">
    <location>
        <begin position="55"/>
        <end position="77"/>
    </location>
</feature>
<keyword evidence="5 6" id="KW-0472">Membrane</keyword>
<dbReference type="InterPro" id="IPR005495">
    <property type="entry name" value="LptG/LptF_permease"/>
</dbReference>
<dbReference type="GO" id="GO:0015920">
    <property type="term" value="P:lipopolysaccharide transport"/>
    <property type="evidence" value="ECO:0007669"/>
    <property type="project" value="TreeGrafter"/>
</dbReference>
<feature type="transmembrane region" description="Helical" evidence="6">
    <location>
        <begin position="304"/>
        <end position="326"/>
    </location>
</feature>
<dbReference type="PANTHER" id="PTHR33529">
    <property type="entry name" value="SLR0882 PROTEIN-RELATED"/>
    <property type="match status" value="1"/>
</dbReference>
<feature type="transmembrane region" description="Helical" evidence="6">
    <location>
        <begin position="12"/>
        <end position="35"/>
    </location>
</feature>
<reference evidence="7 8" key="1">
    <citation type="submission" date="2018-06" db="EMBL/GenBank/DDBJ databases">
        <authorList>
            <consortium name="Pathogen Informatics"/>
            <person name="Doyle S."/>
        </authorList>
    </citation>
    <scope>NUCLEOTIDE SEQUENCE [LARGE SCALE GENOMIC DNA]</scope>
    <source>
        <strain evidence="7 8">NCTC13102</strain>
    </source>
</reference>
<evidence type="ECO:0000256" key="3">
    <source>
        <dbReference type="ARBA" id="ARBA00022692"/>
    </source>
</evidence>
<dbReference type="PANTHER" id="PTHR33529:SF6">
    <property type="entry name" value="YJGP_YJGQ FAMILY PERMEASE"/>
    <property type="match status" value="1"/>
</dbReference>
<evidence type="ECO:0000313" key="8">
    <source>
        <dbReference type="Proteomes" id="UP000250166"/>
    </source>
</evidence>